<feature type="region of interest" description="Disordered" evidence="1">
    <location>
        <begin position="110"/>
        <end position="135"/>
    </location>
</feature>
<evidence type="ECO:0000313" key="3">
    <source>
        <dbReference type="Proteomes" id="UP000001593"/>
    </source>
</evidence>
<protein>
    <submittedName>
        <fullName evidence="2">Uncharacterized protein</fullName>
    </submittedName>
</protein>
<feature type="compositionally biased region" description="Polar residues" evidence="1">
    <location>
        <begin position="177"/>
        <end position="187"/>
    </location>
</feature>
<proteinExistence type="predicted"/>
<feature type="region of interest" description="Disordered" evidence="1">
    <location>
        <begin position="334"/>
        <end position="365"/>
    </location>
</feature>
<dbReference type="InParanoid" id="A7SQZ4"/>
<dbReference type="Proteomes" id="UP000001593">
    <property type="component" value="Unassembled WGS sequence"/>
</dbReference>
<dbReference type="OMA" id="RYNGVHE"/>
<organism evidence="2 3">
    <name type="scientific">Nematostella vectensis</name>
    <name type="common">Starlet sea anemone</name>
    <dbReference type="NCBI Taxonomy" id="45351"/>
    <lineage>
        <taxon>Eukaryota</taxon>
        <taxon>Metazoa</taxon>
        <taxon>Cnidaria</taxon>
        <taxon>Anthozoa</taxon>
        <taxon>Hexacorallia</taxon>
        <taxon>Actiniaria</taxon>
        <taxon>Edwardsiidae</taxon>
        <taxon>Nematostella</taxon>
    </lineage>
</organism>
<feature type="compositionally biased region" description="Basic and acidic residues" evidence="1">
    <location>
        <begin position="261"/>
        <end position="270"/>
    </location>
</feature>
<gene>
    <name evidence="2" type="ORF">NEMVEDRAFT_v1g216044</name>
</gene>
<dbReference type="AlphaFoldDB" id="A7SQZ4"/>
<sequence length="380" mass="43602">MVALSGHSSREISAEKVVTLRQSLADIYEGALRKVLNIQLNLKIDEQPKPLDENDFTTNKMSPPRPKALRLEDLKQRDVIRHRERAPDENDPRSFPQGHTNLRQLGERNSEGSAFHVPPKRRFDAFPPPLDRDPGYPRDRFGMVPSHRFHSHVTPFGMDPTRNPRLAVPYGYGPRGGTTQETYSRYSSHQREIPPLFPVRCSSKEREELLLSQRKEQEHKEQKSPDVKRSPDVRRTPDDARAHKSPDVPRRSPDVPNRYNGVHEKSPWRDGEERKIVIKSEREDVSYEKLNLEEKFNSANDRITSLMRSGSVGKVLDRRSPFSLRFRPYGSRVKYSPGLTNGNSESLDAERNVKKEVSKTGEEGDKEEFLSSLGLARIAK</sequence>
<reference evidence="2 3" key="1">
    <citation type="journal article" date="2007" name="Science">
        <title>Sea anemone genome reveals ancestral eumetazoan gene repertoire and genomic organization.</title>
        <authorList>
            <person name="Putnam N.H."/>
            <person name="Srivastava M."/>
            <person name="Hellsten U."/>
            <person name="Dirks B."/>
            <person name="Chapman J."/>
            <person name="Salamov A."/>
            <person name="Terry A."/>
            <person name="Shapiro H."/>
            <person name="Lindquist E."/>
            <person name="Kapitonov V.V."/>
            <person name="Jurka J."/>
            <person name="Genikhovich G."/>
            <person name="Grigoriev I.V."/>
            <person name="Lucas S.M."/>
            <person name="Steele R.E."/>
            <person name="Finnerty J.R."/>
            <person name="Technau U."/>
            <person name="Martindale M.Q."/>
            <person name="Rokhsar D.S."/>
        </authorList>
    </citation>
    <scope>NUCLEOTIDE SEQUENCE [LARGE SCALE GENOMIC DNA]</scope>
    <source>
        <strain evidence="3">CH2 X CH6</strain>
    </source>
</reference>
<feature type="region of interest" description="Disordered" evidence="1">
    <location>
        <begin position="170"/>
        <end position="200"/>
    </location>
</feature>
<keyword evidence="3" id="KW-1185">Reference proteome</keyword>
<dbReference type="EMBL" id="DS469753">
    <property type="protein sequence ID" value="EDO33857.1"/>
    <property type="molecule type" value="Genomic_DNA"/>
</dbReference>
<feature type="compositionally biased region" description="Basic and acidic residues" evidence="1">
    <location>
        <begin position="212"/>
        <end position="253"/>
    </location>
</feature>
<name>A7SQZ4_NEMVE</name>
<accession>A7SQZ4</accession>
<dbReference type="KEGG" id="nve:5505102"/>
<evidence type="ECO:0000256" key="1">
    <source>
        <dbReference type="SAM" id="MobiDB-lite"/>
    </source>
</evidence>
<dbReference type="HOGENOM" id="CLU_728259_0_0_1"/>
<feature type="compositionally biased region" description="Basic and acidic residues" evidence="1">
    <location>
        <begin position="348"/>
        <end position="365"/>
    </location>
</feature>
<dbReference type="OrthoDB" id="5955703at2759"/>
<evidence type="ECO:0000313" key="2">
    <source>
        <dbReference type="EMBL" id="EDO33857.1"/>
    </source>
</evidence>
<feature type="region of interest" description="Disordered" evidence="1">
    <location>
        <begin position="212"/>
        <end position="270"/>
    </location>
</feature>